<proteinExistence type="predicted"/>
<dbReference type="AlphaFoldDB" id="A0A9X5E6C5"/>
<evidence type="ECO:0000313" key="2">
    <source>
        <dbReference type="Proteomes" id="UP000031532"/>
    </source>
</evidence>
<accession>A0A9X5E6C5</accession>
<evidence type="ECO:0000313" key="1">
    <source>
        <dbReference type="EMBL" id="NHC34857.1"/>
    </source>
</evidence>
<keyword evidence="2" id="KW-1185">Reference proteome</keyword>
<dbReference type="Proteomes" id="UP000031532">
    <property type="component" value="Unassembled WGS sequence"/>
</dbReference>
<dbReference type="EMBL" id="JTJC03000002">
    <property type="protein sequence ID" value="NHC34857.1"/>
    <property type="molecule type" value="Genomic_DNA"/>
</dbReference>
<comment type="caution">
    <text evidence="1">The sequence shown here is derived from an EMBL/GenBank/DDBJ whole genome shotgun (WGS) entry which is preliminary data.</text>
</comment>
<sequence>MVLTFPIPYSRSSMTTQFVTLEINLQESPAQLLQAIETGLRLSGEPLRWAITDVDLSRQKAIVEAIVIS</sequence>
<dbReference type="OrthoDB" id="427348at2"/>
<gene>
    <name evidence="1" type="ORF">QH73_0009320</name>
</gene>
<reference evidence="1 2" key="1">
    <citation type="journal article" date="2015" name="Genome Announc.">
        <title>Draft Genome Sequence of the Terrestrial Cyanobacterium Scytonema millei VB511283, Isolated from Eastern India.</title>
        <authorList>
            <person name="Sen D."/>
            <person name="Chandrababunaidu M.M."/>
            <person name="Singh D."/>
            <person name="Sanghi N."/>
            <person name="Ghorai A."/>
            <person name="Mishra G.P."/>
            <person name="Madduluri M."/>
            <person name="Adhikary S.P."/>
            <person name="Tripathy S."/>
        </authorList>
    </citation>
    <scope>NUCLEOTIDE SEQUENCE [LARGE SCALE GENOMIC DNA]</scope>
    <source>
        <strain evidence="1 2">VB511283</strain>
    </source>
</reference>
<protein>
    <submittedName>
        <fullName evidence="1">Uncharacterized protein</fullName>
    </submittedName>
</protein>
<organism evidence="1 2">
    <name type="scientific">Scytonema millei VB511283</name>
    <dbReference type="NCBI Taxonomy" id="1245923"/>
    <lineage>
        <taxon>Bacteria</taxon>
        <taxon>Bacillati</taxon>
        <taxon>Cyanobacteriota</taxon>
        <taxon>Cyanophyceae</taxon>
        <taxon>Nostocales</taxon>
        <taxon>Scytonemataceae</taxon>
        <taxon>Scytonema</taxon>
    </lineage>
</organism>
<dbReference type="RefSeq" id="WP_039716646.1">
    <property type="nucleotide sequence ID" value="NZ_JTJC03000002.1"/>
</dbReference>
<name>A0A9X5E6C5_9CYAN</name>